<dbReference type="InterPro" id="IPR004113">
    <property type="entry name" value="FAD-bd_oxidored_4_C"/>
</dbReference>
<name>A0A3P3ZLU5_9ZZZZ</name>
<dbReference type="InterPro" id="IPR016166">
    <property type="entry name" value="FAD-bd_PCMH"/>
</dbReference>
<dbReference type="EMBL" id="UOYP01000059">
    <property type="protein sequence ID" value="VAY86911.1"/>
    <property type="molecule type" value="Genomic_DNA"/>
</dbReference>
<dbReference type="Gene3D" id="3.30.465.10">
    <property type="match status" value="1"/>
</dbReference>
<evidence type="ECO:0000256" key="4">
    <source>
        <dbReference type="ARBA" id="ARBA00023002"/>
    </source>
</evidence>
<dbReference type="SUPFAM" id="SSF55103">
    <property type="entry name" value="FAD-linked oxidases, C-terminal domain"/>
    <property type="match status" value="1"/>
</dbReference>
<evidence type="ECO:0000256" key="2">
    <source>
        <dbReference type="ARBA" id="ARBA00022630"/>
    </source>
</evidence>
<evidence type="ECO:0000256" key="3">
    <source>
        <dbReference type="ARBA" id="ARBA00022827"/>
    </source>
</evidence>
<dbReference type="PROSITE" id="PS51387">
    <property type="entry name" value="FAD_PCMH"/>
    <property type="match status" value="1"/>
</dbReference>
<dbReference type="PANTHER" id="PTHR11748">
    <property type="entry name" value="D-LACTATE DEHYDROGENASE"/>
    <property type="match status" value="1"/>
</dbReference>
<dbReference type="AlphaFoldDB" id="A0A3P3ZLU5"/>
<dbReference type="InterPro" id="IPR016171">
    <property type="entry name" value="Vanillyl_alc_oxidase_C-sub2"/>
</dbReference>
<protein>
    <submittedName>
        <fullName evidence="6">Glycolate oxidase FAD binding subunit</fullName>
    </submittedName>
</protein>
<dbReference type="NCBIfam" id="NF008439">
    <property type="entry name" value="PRK11282.1"/>
    <property type="match status" value="1"/>
</dbReference>
<dbReference type="Pfam" id="PF02913">
    <property type="entry name" value="FAD-oxidase_C"/>
    <property type="match status" value="1"/>
</dbReference>
<keyword evidence="4" id="KW-0560">Oxidoreductase</keyword>
<dbReference type="GO" id="GO:0071949">
    <property type="term" value="F:FAD binding"/>
    <property type="evidence" value="ECO:0007669"/>
    <property type="project" value="InterPro"/>
</dbReference>
<dbReference type="InterPro" id="IPR006094">
    <property type="entry name" value="Oxid_FAD_bind_N"/>
</dbReference>
<feature type="domain" description="FAD-binding PCMH-type" evidence="5">
    <location>
        <begin position="1"/>
        <end position="170"/>
    </location>
</feature>
<proteinExistence type="predicted"/>
<organism evidence="6">
    <name type="scientific">mine drainage metagenome</name>
    <dbReference type="NCBI Taxonomy" id="410659"/>
    <lineage>
        <taxon>unclassified sequences</taxon>
        <taxon>metagenomes</taxon>
        <taxon>ecological metagenomes</taxon>
    </lineage>
</organism>
<keyword evidence="3" id="KW-0274">FAD</keyword>
<sequence>MQGELEPLCAQVRQAYEAKRSLRIRGGSSKSFLVCSAAHEVLDLRLYTGIVDYEPSELVVTARAGTPLITLERLLEENGQMLAFEPPHLGLQATVGGMVAAGLSGPRRMAQGAVRDFVLGVRMIDGQGRDLSFGGRVIKNVAGFDVSRLMVGAWGSLGVLTEVTLKVTPLTHAQLTLEWSLSEAQALQRINEWAGQPWPITASSYYQGRLRVRLEGPRKALESSAVHLGGKEVLEGKGWWIGLREQQLDFFMTPKPLWRMAVRTTTGPLGLSGQTLVEWGGGLRWIACDHGPAQVHAMAREAGGHAQQWHGGDPARPFPEPPSGALLALHRNLKKVFDPAGILNPGLPGFLEG</sequence>
<dbReference type="InterPro" id="IPR016169">
    <property type="entry name" value="FAD-bd_PCMH_sub2"/>
</dbReference>
<dbReference type="PANTHER" id="PTHR11748:SF103">
    <property type="entry name" value="GLYCOLATE OXIDASE SUBUNIT GLCE"/>
    <property type="match status" value="1"/>
</dbReference>
<reference evidence="6" key="1">
    <citation type="submission" date="2018-10" db="EMBL/GenBank/DDBJ databases">
        <authorList>
            <person name="Plewniak F."/>
        </authorList>
    </citation>
    <scope>NUCLEOTIDE SEQUENCE</scope>
</reference>
<evidence type="ECO:0000259" key="5">
    <source>
        <dbReference type="PROSITE" id="PS51387"/>
    </source>
</evidence>
<dbReference type="GO" id="GO:0016491">
    <property type="term" value="F:oxidoreductase activity"/>
    <property type="evidence" value="ECO:0007669"/>
    <property type="project" value="UniProtKB-KW"/>
</dbReference>
<dbReference type="InterPro" id="IPR016164">
    <property type="entry name" value="FAD-linked_Oxase-like_C"/>
</dbReference>
<comment type="cofactor">
    <cofactor evidence="1">
        <name>FAD</name>
        <dbReference type="ChEBI" id="CHEBI:57692"/>
    </cofactor>
</comment>
<evidence type="ECO:0000256" key="1">
    <source>
        <dbReference type="ARBA" id="ARBA00001974"/>
    </source>
</evidence>
<gene>
    <name evidence="6" type="primary">glcE</name>
    <name evidence="6" type="ORF">CARN8_1510009</name>
</gene>
<keyword evidence="2" id="KW-0285">Flavoprotein</keyword>
<dbReference type="InterPro" id="IPR036318">
    <property type="entry name" value="FAD-bd_PCMH-like_sf"/>
</dbReference>
<dbReference type="SUPFAM" id="SSF56176">
    <property type="entry name" value="FAD-binding/transporter-associated domain-like"/>
    <property type="match status" value="1"/>
</dbReference>
<dbReference type="Gene3D" id="1.10.45.10">
    <property type="entry name" value="Vanillyl-alcohol Oxidase, Chain A, domain 4"/>
    <property type="match status" value="1"/>
</dbReference>
<evidence type="ECO:0000313" key="6">
    <source>
        <dbReference type="EMBL" id="VAY86911.1"/>
    </source>
</evidence>
<accession>A0A3P3ZLU5</accession>
<dbReference type="Pfam" id="PF01565">
    <property type="entry name" value="FAD_binding_4"/>
    <property type="match status" value="1"/>
</dbReference>